<keyword evidence="1" id="KW-1133">Transmembrane helix</keyword>
<evidence type="ECO:0000313" key="3">
    <source>
        <dbReference type="EMBL" id="MDI4510203.1"/>
    </source>
</evidence>
<accession>A0A2D2LXN7</accession>
<dbReference type="EMBL" id="CP024444">
    <property type="protein sequence ID" value="ATR79740.1"/>
    <property type="molecule type" value="Genomic_DNA"/>
</dbReference>
<dbReference type="RefSeq" id="WP_100271094.1">
    <property type="nucleotide sequence ID" value="NZ_CP024444.1"/>
</dbReference>
<geneLocation type="plasmid" evidence="2">
    <name>pNP7-1</name>
</geneLocation>
<reference evidence="2" key="2">
    <citation type="journal article" date="2018" name="Genome Announc.">
        <title>Complete Genome Sequences of Three Moraxella osloensis Strains Isolated from Human Skin.</title>
        <authorList>
            <person name="Lim J.Y."/>
            <person name="Hwang I."/>
            <person name="Ganzorig M."/>
            <person name="Huang S.L."/>
            <person name="Cho G.S."/>
            <person name="Franz C.M.A.P."/>
            <person name="Lee K."/>
        </authorList>
    </citation>
    <scope>NUCLEOTIDE SEQUENCE</scope>
    <source>
        <strain evidence="2">NP7</strain>
        <plasmid evidence="2">pNP7-1</plasmid>
    </source>
</reference>
<reference evidence="2" key="3">
    <citation type="journal article" date="2018" name="Misainmurhag Hoiji">
        <title>Complete genome sequence of multidrug-resistant Moraxella osloensis NP7 with multiple plasmids isolated from human skin.</title>
        <authorList>
            <person name="Ganzorig M."/>
            <person name="Lim J.Y."/>
            <person name="Hwang I."/>
            <person name="Lee K."/>
        </authorList>
    </citation>
    <scope>NUCLEOTIDE SEQUENCE</scope>
    <source>
        <strain evidence="2">NP7</strain>
        <plasmid evidence="2">pNP7-1</plasmid>
    </source>
</reference>
<keyword evidence="2" id="KW-0614">Plasmid</keyword>
<keyword evidence="1" id="KW-0472">Membrane</keyword>
<name>A0A2D2LXN7_FAUOS</name>
<reference evidence="3" key="4">
    <citation type="submission" date="2019-04" db="EMBL/GenBank/DDBJ databases">
        <title>Moraxella osloensis CCUG 73412, isolated from corneal scrapings as causative agent of keratitis.</title>
        <authorList>
            <person name="Connolly G."/>
            <person name="Jaen-Luchoro D."/>
            <person name="Pinyeiro-Iglesias B."/>
            <person name="Curry A."/>
            <person name="Knowles S."/>
            <person name="Moore E.R.B."/>
        </authorList>
    </citation>
    <scope>NUCLEOTIDE SEQUENCE</scope>
    <source>
        <strain evidence="3">CCUG 73412</strain>
    </source>
</reference>
<protein>
    <submittedName>
        <fullName evidence="2">Uncharacterized protein</fullName>
    </submittedName>
</protein>
<proteinExistence type="predicted"/>
<geneLocation type="plasmid" evidence="4">
    <name>pnp7-1</name>
</geneLocation>
<dbReference type="AlphaFoldDB" id="A0A2D2LXN7"/>
<dbReference type="EMBL" id="SSCJ01000007">
    <property type="protein sequence ID" value="MDI4510203.1"/>
    <property type="molecule type" value="Genomic_DNA"/>
</dbReference>
<gene>
    <name evidence="3" type="ORF">E6P75_08290</name>
    <name evidence="2" type="ORF">NP7_10270</name>
</gene>
<organism evidence="2 4">
    <name type="scientific">Faucicola osloensis</name>
    <name type="common">Moraxella osloensis</name>
    <dbReference type="NCBI Taxonomy" id="34062"/>
    <lineage>
        <taxon>Bacteria</taxon>
        <taxon>Pseudomonadati</taxon>
        <taxon>Pseudomonadota</taxon>
        <taxon>Gammaproteobacteria</taxon>
        <taxon>Moraxellales</taxon>
        <taxon>Moraxellaceae</taxon>
        <taxon>Faucicola</taxon>
    </lineage>
</organism>
<sequence length="90" mass="11100">MANEHWSQFSHEPKILFISPWPFVVLFISIIGFNIHHSMWWFIFTLAVWIYVIIFEKFLKMPMRYTWPLIRSFLVGNTKHTRVRNNRFEL</sequence>
<reference evidence="4" key="1">
    <citation type="submission" date="2017-10" db="EMBL/GenBank/DDBJ databases">
        <title>Complete genome sequence of Moraxella osloensis NP7 isolated from human skin.</title>
        <authorList>
            <person name="Lee K."/>
            <person name="Lim J.Y."/>
            <person name="Hwang I."/>
        </authorList>
    </citation>
    <scope>NUCLEOTIDE SEQUENCE [LARGE SCALE GENOMIC DNA]</scope>
    <source>
        <strain evidence="4">NP7</strain>
        <plasmid evidence="4">pnp7-1</plasmid>
    </source>
</reference>
<dbReference type="Proteomes" id="UP000229340">
    <property type="component" value="Plasmid pNP7-1"/>
</dbReference>
<feature type="transmembrane region" description="Helical" evidence="1">
    <location>
        <begin position="15"/>
        <end position="33"/>
    </location>
</feature>
<evidence type="ECO:0000313" key="2">
    <source>
        <dbReference type="EMBL" id="ATR79740.1"/>
    </source>
</evidence>
<keyword evidence="1" id="KW-0812">Transmembrane</keyword>
<feature type="transmembrane region" description="Helical" evidence="1">
    <location>
        <begin position="39"/>
        <end position="59"/>
    </location>
</feature>
<evidence type="ECO:0000313" key="4">
    <source>
        <dbReference type="Proteomes" id="UP000229340"/>
    </source>
</evidence>
<evidence type="ECO:0000256" key="1">
    <source>
        <dbReference type="SAM" id="Phobius"/>
    </source>
</evidence>